<sequence>MKKTRKIFFVMAGGGHDTDRHYYDTIKNKRSTNELAKFLKPEEVGLLETYAHGRPYAVWGAVPGSGNIRNWEAMEPGDYVMVYRQGKIILAAEIAMKMKNPSLAEYLWQKDSEGKTWELVYFMINEVDFNIDFKKLNEYFGYKESYHPQGFMAIEQTKADQILSKYGDLISLLKKLQNGEVVEKIEVDKSRVFEVVDEEVKKQPTEHSEMQWRLIRLGLRSHFDVWVPENDKHREWNGEQFRPMVLKDFHETLDVPVYIKNIDTVWKLGQSVKAAFEVENSTAVYSGILRLSDLRALTPNSSYPLFIVAPKERKQKVFNELHRPTFSNPYLNLDKIVKYLSYDSIRNLDETVKEDPTRFDIDWLLQKAETITLS</sequence>
<dbReference type="EMBL" id="MHRF01000013">
    <property type="protein sequence ID" value="OHA17802.1"/>
    <property type="molecule type" value="Genomic_DNA"/>
</dbReference>
<evidence type="ECO:0008006" key="3">
    <source>
        <dbReference type="Google" id="ProtNLM"/>
    </source>
</evidence>
<dbReference type="AlphaFoldDB" id="A0A1G2M411"/>
<dbReference type="Proteomes" id="UP000178873">
    <property type="component" value="Unassembled WGS sequence"/>
</dbReference>
<comment type="caution">
    <text evidence="1">The sequence shown here is derived from an EMBL/GenBank/DDBJ whole genome shotgun (WGS) entry which is preliminary data.</text>
</comment>
<dbReference type="STRING" id="1802301.A2664_04325"/>
<name>A0A1G2M411_9BACT</name>
<proteinExistence type="predicted"/>
<evidence type="ECO:0000313" key="2">
    <source>
        <dbReference type="Proteomes" id="UP000178873"/>
    </source>
</evidence>
<reference evidence="1 2" key="1">
    <citation type="journal article" date="2016" name="Nat. Commun.">
        <title>Thousands of microbial genomes shed light on interconnected biogeochemical processes in an aquifer system.</title>
        <authorList>
            <person name="Anantharaman K."/>
            <person name="Brown C.T."/>
            <person name="Hug L.A."/>
            <person name="Sharon I."/>
            <person name="Castelle C.J."/>
            <person name="Probst A.J."/>
            <person name="Thomas B.C."/>
            <person name="Singh A."/>
            <person name="Wilkins M.J."/>
            <person name="Karaoz U."/>
            <person name="Brodie E.L."/>
            <person name="Williams K.H."/>
            <person name="Hubbard S.S."/>
            <person name="Banfield J.F."/>
        </authorList>
    </citation>
    <scope>NUCLEOTIDE SEQUENCE [LARGE SCALE GENOMIC DNA]</scope>
</reference>
<organism evidence="1 2">
    <name type="scientific">Candidatus Taylorbacteria bacterium RIFCSPHIGHO2_01_FULL_46_22b</name>
    <dbReference type="NCBI Taxonomy" id="1802301"/>
    <lineage>
        <taxon>Bacteria</taxon>
        <taxon>Candidatus Tayloriibacteriota</taxon>
    </lineage>
</organism>
<accession>A0A1G2M411</accession>
<protein>
    <recommendedName>
        <fullName evidence="3">EVE domain-containing protein</fullName>
    </recommendedName>
</protein>
<gene>
    <name evidence="1" type="ORF">A2664_04325</name>
</gene>
<evidence type="ECO:0000313" key="1">
    <source>
        <dbReference type="EMBL" id="OHA17802.1"/>
    </source>
</evidence>